<dbReference type="PANTHER" id="PTHR33620">
    <property type="entry name" value="UREASE ACCESSORY PROTEIN F"/>
    <property type="match status" value="1"/>
</dbReference>
<dbReference type="EMBL" id="JBHUME010000002">
    <property type="protein sequence ID" value="MFD2610932.1"/>
    <property type="molecule type" value="Genomic_DNA"/>
</dbReference>
<evidence type="ECO:0000256" key="3">
    <source>
        <dbReference type="HAMAP-Rule" id="MF_01385"/>
    </source>
</evidence>
<proteinExistence type="inferred from homology"/>
<dbReference type="Proteomes" id="UP001597541">
    <property type="component" value="Unassembled WGS sequence"/>
</dbReference>
<sequence length="230" mass="26080">MHSGSRLLSYVQLLDSALPIGGFSHSFGLETYVQNGQIQTMDHLESFIRSQIHSSLVRLDGLVMKGIYGAAEQKDLRKISMLDNIIHIQRTPRESREGMHKMGKRLLRLAKTLYPWMEFKTLEQSFAQHGGFGSLPTVHAWISFQLEVDCSEAVKGYLYSSVVTLVNSALRLMSIGQTDGQVLIQKLIAVIDEEWERLSEESADNLHSFALAHEIHSMNHETLYSRLFMS</sequence>
<accession>A0ABW5PA07</accession>
<comment type="caution">
    <text evidence="4">The sequence shown here is derived from an EMBL/GenBank/DDBJ whole genome shotgun (WGS) entry which is preliminary data.</text>
</comment>
<evidence type="ECO:0000256" key="2">
    <source>
        <dbReference type="ARBA" id="ARBA00023186"/>
    </source>
</evidence>
<dbReference type="RefSeq" id="WP_377599113.1">
    <property type="nucleotide sequence ID" value="NZ_JBHUME010000002.1"/>
</dbReference>
<gene>
    <name evidence="3" type="primary">ureF</name>
    <name evidence="4" type="ORF">ACFSUF_00685</name>
</gene>
<dbReference type="PANTHER" id="PTHR33620:SF1">
    <property type="entry name" value="UREASE ACCESSORY PROTEIN F"/>
    <property type="match status" value="1"/>
</dbReference>
<evidence type="ECO:0000256" key="1">
    <source>
        <dbReference type="ARBA" id="ARBA00022988"/>
    </source>
</evidence>
<comment type="function">
    <text evidence="3">Required for maturation of urease via the functional incorporation of the urease nickel metallocenter.</text>
</comment>
<evidence type="ECO:0000313" key="5">
    <source>
        <dbReference type="Proteomes" id="UP001597541"/>
    </source>
</evidence>
<keyword evidence="2 3" id="KW-0143">Chaperone</keyword>
<dbReference type="Pfam" id="PF01730">
    <property type="entry name" value="UreF"/>
    <property type="match status" value="1"/>
</dbReference>
<evidence type="ECO:0000313" key="4">
    <source>
        <dbReference type="EMBL" id="MFD2610932.1"/>
    </source>
</evidence>
<comment type="subunit">
    <text evidence="3">UreD, UreF and UreG form a complex that acts as a GTP-hydrolysis-dependent molecular chaperone, activating the urease apoprotein by helping to assemble the nickel containing metallocenter of UreC. The UreE protein probably delivers the nickel.</text>
</comment>
<name>A0ABW5PA07_9BACL</name>
<dbReference type="InterPro" id="IPR038277">
    <property type="entry name" value="UreF_sf"/>
</dbReference>
<dbReference type="Gene3D" id="1.10.4190.10">
    <property type="entry name" value="Urease accessory protein UreF"/>
    <property type="match status" value="1"/>
</dbReference>
<reference evidence="5" key="1">
    <citation type="journal article" date="2019" name="Int. J. Syst. Evol. Microbiol.">
        <title>The Global Catalogue of Microorganisms (GCM) 10K type strain sequencing project: providing services to taxonomists for standard genome sequencing and annotation.</title>
        <authorList>
            <consortium name="The Broad Institute Genomics Platform"/>
            <consortium name="The Broad Institute Genome Sequencing Center for Infectious Disease"/>
            <person name="Wu L."/>
            <person name="Ma J."/>
        </authorList>
    </citation>
    <scope>NUCLEOTIDE SEQUENCE [LARGE SCALE GENOMIC DNA]</scope>
    <source>
        <strain evidence="5">KCTC 3950</strain>
    </source>
</reference>
<keyword evidence="1 3" id="KW-0996">Nickel insertion</keyword>
<comment type="subcellular location">
    <subcellularLocation>
        <location evidence="3">Cytoplasm</location>
    </subcellularLocation>
</comment>
<keyword evidence="5" id="KW-1185">Reference proteome</keyword>
<dbReference type="InterPro" id="IPR002639">
    <property type="entry name" value="UreF"/>
</dbReference>
<comment type="similarity">
    <text evidence="3">Belongs to the UreF family.</text>
</comment>
<keyword evidence="3" id="KW-0963">Cytoplasm</keyword>
<dbReference type="HAMAP" id="MF_01385">
    <property type="entry name" value="UreF"/>
    <property type="match status" value="1"/>
</dbReference>
<organism evidence="4 5">
    <name type="scientific">Paenibacillus gansuensis</name>
    <dbReference type="NCBI Taxonomy" id="306542"/>
    <lineage>
        <taxon>Bacteria</taxon>
        <taxon>Bacillati</taxon>
        <taxon>Bacillota</taxon>
        <taxon>Bacilli</taxon>
        <taxon>Bacillales</taxon>
        <taxon>Paenibacillaceae</taxon>
        <taxon>Paenibacillus</taxon>
    </lineage>
</organism>
<protein>
    <recommendedName>
        <fullName evidence="3">Urease accessory protein UreF</fullName>
    </recommendedName>
</protein>
<dbReference type="PIRSF" id="PIRSF009467">
    <property type="entry name" value="Ureas_acces_UreF"/>
    <property type="match status" value="1"/>
</dbReference>